<comment type="caution">
    <text evidence="1">The sequence shown here is derived from an EMBL/GenBank/DDBJ whole genome shotgun (WGS) entry which is preliminary data.</text>
</comment>
<keyword evidence="2" id="KW-1185">Reference proteome</keyword>
<proteinExistence type="predicted"/>
<organism evidence="1 2">
    <name type="scientific">Dyella humi</name>
    <dbReference type="NCBI Taxonomy" id="1770547"/>
    <lineage>
        <taxon>Bacteria</taxon>
        <taxon>Pseudomonadati</taxon>
        <taxon>Pseudomonadota</taxon>
        <taxon>Gammaproteobacteria</taxon>
        <taxon>Lysobacterales</taxon>
        <taxon>Rhodanobacteraceae</taxon>
        <taxon>Dyella</taxon>
    </lineage>
</organism>
<evidence type="ECO:0000313" key="2">
    <source>
        <dbReference type="Proteomes" id="UP001620409"/>
    </source>
</evidence>
<reference evidence="1 2" key="1">
    <citation type="submission" date="2020-10" db="EMBL/GenBank/DDBJ databases">
        <title>Phylogeny of dyella-like bacteria.</title>
        <authorList>
            <person name="Fu J."/>
        </authorList>
    </citation>
    <scope>NUCLEOTIDE SEQUENCE [LARGE SCALE GENOMIC DNA]</scope>
    <source>
        <strain evidence="1 2">DHG40</strain>
    </source>
</reference>
<sequence>MTASDIQDYHAATGCPLGRAQELLSAMPPDLRERVLLAVKQKSSRKLLIDPIETDSLLAEKVREAADEATRAADLAGHQGRERSHVVWAMQKKILAERYGIAWFSPKDMNPDVIFD</sequence>
<evidence type="ECO:0000313" key="1">
    <source>
        <dbReference type="EMBL" id="MFK2856303.1"/>
    </source>
</evidence>
<name>A0ABW8ING8_9GAMM</name>
<gene>
    <name evidence="1" type="ORF">ISP18_16985</name>
</gene>
<accession>A0ABW8ING8</accession>
<dbReference type="Proteomes" id="UP001620409">
    <property type="component" value="Unassembled WGS sequence"/>
</dbReference>
<dbReference type="EMBL" id="JADIKI010000023">
    <property type="protein sequence ID" value="MFK2856303.1"/>
    <property type="molecule type" value="Genomic_DNA"/>
</dbReference>
<protein>
    <submittedName>
        <fullName evidence="1">Uncharacterized protein</fullName>
    </submittedName>
</protein>
<dbReference type="RefSeq" id="WP_380014782.1">
    <property type="nucleotide sequence ID" value="NZ_JADIKI010000023.1"/>
</dbReference>